<dbReference type="InterPro" id="IPR036045">
    <property type="entry name" value="Sec1-like_sf"/>
</dbReference>
<comment type="similarity">
    <text evidence="1">Belongs to the STXBP/unc-18/SEC1 family.</text>
</comment>
<dbReference type="PANTHER" id="PTHR11679">
    <property type="entry name" value="VESICLE PROTEIN SORTING-ASSOCIATED"/>
    <property type="match status" value="1"/>
</dbReference>
<dbReference type="GO" id="GO:0016192">
    <property type="term" value="P:vesicle-mediated transport"/>
    <property type="evidence" value="ECO:0007669"/>
    <property type="project" value="InterPro"/>
</dbReference>
<dbReference type="Pfam" id="PF00995">
    <property type="entry name" value="Sec1"/>
    <property type="match status" value="3"/>
</dbReference>
<protein>
    <submittedName>
        <fullName evidence="3">Sec1 family protein</fullName>
    </submittedName>
</protein>
<dbReference type="Gene3D" id="3.90.830.10">
    <property type="entry name" value="Syntaxin Binding Protein 1, Chain A, domain 2"/>
    <property type="match status" value="1"/>
</dbReference>
<dbReference type="Proteomes" id="UP000053660">
    <property type="component" value="Unassembled WGS sequence"/>
</dbReference>
<dbReference type="InterPro" id="IPR043155">
    <property type="entry name" value="VPS33_dom3b"/>
</dbReference>
<dbReference type="Gene3D" id="3.40.50.1910">
    <property type="match status" value="1"/>
</dbReference>
<evidence type="ECO:0000313" key="4">
    <source>
        <dbReference type="Proteomes" id="UP000053660"/>
    </source>
</evidence>
<keyword evidence="2" id="KW-1133">Transmembrane helix</keyword>
<gene>
    <name evidence="3" type="ORF">OESDEN_10463</name>
</gene>
<dbReference type="EMBL" id="KN553862">
    <property type="protein sequence ID" value="KHJ89704.1"/>
    <property type="molecule type" value="Genomic_DNA"/>
</dbReference>
<keyword evidence="2" id="KW-0812">Transmembrane</keyword>
<reference evidence="3 4" key="1">
    <citation type="submission" date="2014-03" db="EMBL/GenBank/DDBJ databases">
        <title>Draft genome of the hookworm Oesophagostomum dentatum.</title>
        <authorList>
            <person name="Mitreva M."/>
        </authorList>
    </citation>
    <scope>NUCLEOTIDE SEQUENCE [LARGE SCALE GENOMIC DNA]</scope>
    <source>
        <strain evidence="3 4">OD-Hann</strain>
    </source>
</reference>
<sequence>MQRKMTDLCEQPLGLLSEVARRELVHLLESLPGTKDLIVDATLLRPLDRIASMSLLQKHGCQRVIPLRLESSTAIPWNQNALRRVYLLRSSLDMARLLAQHVRSSPENRQIAVIWVDRRLVICERELERQGVYGLVESFELSISLISLENDLFSMEMPITTAQKDLLAPANALFQLQSLYGLIPTVYGLGEQTEKLWKLMHHVYDEKGEPRCGKISFGPEVEAKMRPDVEQGEAVRKSKVYVLDNNDGVFASIRNKHMTGVFPFLSSKAKEIQSDFHKGASIDQVQDMKQFVAHELKALKLQHRQLEMHICACEVLLEKNGAAGAGERLRFEHALVAGTANIADVVSYLEDCMLRELPSWQVLSLACLASLSQNGLPPKHYQSFREHFFRTYGYEYLPILHSLASKRLLIEKPRPIVGGTIPPAPSSPSPNDSLPTLPFLIKRLGLVPTSEDATVDLKNPSTMSYVFSGAFTPPFCQVVANAMVHGWNTNELKKTFGRSFREHFFRTYGYEYLPILHSLASKRLLIEKPRPIVGGTIPPAPSSPSPNDSLPTLPFLIKRLGLVPTSEDATVDLKNPSAMSYVFSGAFTPPFCQVVANAMVHGWNTNELKKTFGRVLVEENSYIPADRRPDNRMRKAILVFFLGGVTYAEVAALRLLAVQNNFRILIASTNIIHRDSYMKYLSELDYRTF</sequence>
<keyword evidence="4" id="KW-1185">Reference proteome</keyword>
<evidence type="ECO:0000313" key="3">
    <source>
        <dbReference type="EMBL" id="KHJ89704.1"/>
    </source>
</evidence>
<dbReference type="InterPro" id="IPR027482">
    <property type="entry name" value="Sec1-like_dom2"/>
</dbReference>
<dbReference type="Gene3D" id="3.40.50.2060">
    <property type="match status" value="1"/>
</dbReference>
<dbReference type="OrthoDB" id="10262528at2759"/>
<feature type="transmembrane region" description="Helical" evidence="2">
    <location>
        <begin position="636"/>
        <end position="657"/>
    </location>
</feature>
<dbReference type="SUPFAM" id="SSF56815">
    <property type="entry name" value="Sec1/munc18-like (SM) proteins"/>
    <property type="match status" value="2"/>
</dbReference>
<evidence type="ECO:0000256" key="1">
    <source>
        <dbReference type="ARBA" id="ARBA00009884"/>
    </source>
</evidence>
<dbReference type="InterPro" id="IPR001619">
    <property type="entry name" value="Sec1-like"/>
</dbReference>
<dbReference type="AlphaFoldDB" id="A0A0B1SXM1"/>
<name>A0A0B1SXM1_OESDE</name>
<accession>A0A0B1SXM1</accession>
<dbReference type="InterPro" id="IPR043154">
    <property type="entry name" value="Sec-1-like_dom1"/>
</dbReference>
<dbReference type="InterPro" id="IPR043127">
    <property type="entry name" value="Sec-1-like_dom3a"/>
</dbReference>
<proteinExistence type="inferred from homology"/>
<evidence type="ECO:0000256" key="2">
    <source>
        <dbReference type="SAM" id="Phobius"/>
    </source>
</evidence>
<organism evidence="3 4">
    <name type="scientific">Oesophagostomum dentatum</name>
    <name type="common">Nodular worm</name>
    <dbReference type="NCBI Taxonomy" id="61180"/>
    <lineage>
        <taxon>Eukaryota</taxon>
        <taxon>Metazoa</taxon>
        <taxon>Ecdysozoa</taxon>
        <taxon>Nematoda</taxon>
        <taxon>Chromadorea</taxon>
        <taxon>Rhabditida</taxon>
        <taxon>Rhabditina</taxon>
        <taxon>Rhabditomorpha</taxon>
        <taxon>Strongyloidea</taxon>
        <taxon>Strongylidae</taxon>
        <taxon>Oesophagostomum</taxon>
    </lineage>
</organism>
<dbReference type="Gene3D" id="1.25.40.850">
    <property type="match status" value="1"/>
</dbReference>
<keyword evidence="2" id="KW-0472">Membrane</keyword>